<protein>
    <submittedName>
        <fullName evidence="2">Uncharacterized protein</fullName>
    </submittedName>
</protein>
<accession>A0A918ZDT1</accession>
<comment type="caution">
    <text evidence="2">The sequence shown here is derived from an EMBL/GenBank/DDBJ whole genome shotgun (WGS) entry which is preliminary data.</text>
</comment>
<dbReference type="Proteomes" id="UP000608024">
    <property type="component" value="Unassembled WGS sequence"/>
</dbReference>
<reference evidence="2" key="1">
    <citation type="journal article" date="2014" name="Int. J. Syst. Evol. Microbiol.">
        <title>Complete genome sequence of Corynebacterium casei LMG S-19264T (=DSM 44701T), isolated from a smear-ripened cheese.</title>
        <authorList>
            <consortium name="US DOE Joint Genome Institute (JGI-PGF)"/>
            <person name="Walter F."/>
            <person name="Albersmeier A."/>
            <person name="Kalinowski J."/>
            <person name="Ruckert C."/>
        </authorList>
    </citation>
    <scope>NUCLEOTIDE SEQUENCE</scope>
    <source>
        <strain evidence="2">JCM 4784</strain>
    </source>
</reference>
<name>A0A918ZDT1_9ACTN</name>
<dbReference type="AlphaFoldDB" id="A0A918ZDT1"/>
<organism evidence="2 3">
    <name type="scientific">Streptomyces longispororuber</name>
    <dbReference type="NCBI Taxonomy" id="68230"/>
    <lineage>
        <taxon>Bacteria</taxon>
        <taxon>Bacillati</taxon>
        <taxon>Actinomycetota</taxon>
        <taxon>Actinomycetes</taxon>
        <taxon>Kitasatosporales</taxon>
        <taxon>Streptomycetaceae</taxon>
        <taxon>Streptomyces</taxon>
    </lineage>
</organism>
<dbReference type="EMBL" id="BNBT01000013">
    <property type="protein sequence ID" value="GHE45997.1"/>
    <property type="molecule type" value="Genomic_DNA"/>
</dbReference>
<keyword evidence="3" id="KW-1185">Reference proteome</keyword>
<evidence type="ECO:0000313" key="3">
    <source>
        <dbReference type="Proteomes" id="UP000608024"/>
    </source>
</evidence>
<evidence type="ECO:0000256" key="1">
    <source>
        <dbReference type="SAM" id="MobiDB-lite"/>
    </source>
</evidence>
<feature type="region of interest" description="Disordered" evidence="1">
    <location>
        <begin position="18"/>
        <end position="63"/>
    </location>
</feature>
<feature type="compositionally biased region" description="Basic residues" evidence="1">
    <location>
        <begin position="35"/>
        <end position="44"/>
    </location>
</feature>
<proteinExistence type="predicted"/>
<gene>
    <name evidence="2" type="ORF">GCM10018785_14630</name>
</gene>
<evidence type="ECO:0000313" key="2">
    <source>
        <dbReference type="EMBL" id="GHE45997.1"/>
    </source>
</evidence>
<sequence length="128" mass="14025">MLVLLDVGAGDMGRSDRGAAVPRVGGSLGAEAGRERRRRCRRRGPGTAAFTGPRGEAGRDAPPGWVRATRWWLVRGGGPHGWPQKGLDQSRVATKMDQANGGVKPRPHEECWRARRPAYAARKEHNPW</sequence>
<reference evidence="2" key="2">
    <citation type="submission" date="2020-09" db="EMBL/GenBank/DDBJ databases">
        <authorList>
            <person name="Sun Q."/>
            <person name="Ohkuma M."/>
        </authorList>
    </citation>
    <scope>NUCLEOTIDE SEQUENCE</scope>
    <source>
        <strain evidence="2">JCM 4784</strain>
    </source>
</reference>